<proteinExistence type="predicted"/>
<evidence type="ECO:0000259" key="1">
    <source>
        <dbReference type="Pfam" id="PF02129"/>
    </source>
</evidence>
<gene>
    <name evidence="2" type="ORF">KO353_10095</name>
</gene>
<evidence type="ECO:0000313" key="3">
    <source>
        <dbReference type="Proteomes" id="UP000694001"/>
    </source>
</evidence>
<dbReference type="Pfam" id="PF02129">
    <property type="entry name" value="Peptidase_S15"/>
    <property type="match status" value="1"/>
</dbReference>
<dbReference type="InterPro" id="IPR000383">
    <property type="entry name" value="Xaa-Pro-like_dom"/>
</dbReference>
<dbReference type="Proteomes" id="UP000694001">
    <property type="component" value="Chromosome"/>
</dbReference>
<evidence type="ECO:0000313" key="2">
    <source>
        <dbReference type="EMBL" id="QXM23664.1"/>
    </source>
</evidence>
<dbReference type="KEGG" id="elio:KO353_10095"/>
<protein>
    <submittedName>
        <fullName evidence="2">Alpha/beta hydrolase</fullName>
    </submittedName>
</protein>
<dbReference type="EMBL" id="CP076448">
    <property type="protein sequence ID" value="QXM23664.1"/>
    <property type="molecule type" value="Genomic_DNA"/>
</dbReference>
<keyword evidence="2" id="KW-0378">Hydrolase</keyword>
<name>A0A975YIJ5_9PROT</name>
<accession>A0A975YIJ5</accession>
<dbReference type="RefSeq" id="WP_218284549.1">
    <property type="nucleotide sequence ID" value="NZ_CP076448.1"/>
</dbReference>
<dbReference type="AlphaFoldDB" id="A0A975YIJ5"/>
<organism evidence="2 3">
    <name type="scientific">Elioraea tepida</name>
    <dbReference type="NCBI Taxonomy" id="2843330"/>
    <lineage>
        <taxon>Bacteria</taxon>
        <taxon>Pseudomonadati</taxon>
        <taxon>Pseudomonadota</taxon>
        <taxon>Alphaproteobacteria</taxon>
        <taxon>Acetobacterales</taxon>
        <taxon>Elioraeaceae</taxon>
        <taxon>Elioraea</taxon>
    </lineage>
</organism>
<reference evidence="2" key="1">
    <citation type="submission" date="2021-06" db="EMBL/GenBank/DDBJ databases">
        <title>Elioraea tepida, sp. nov., a moderately thermophilic aerobic anoxygenic phototrophic bacterium isolated from an alkaline siliceous hot spring mat community in Yellowstone National Park, WY, USA.</title>
        <authorList>
            <person name="Saini M.K."/>
            <person name="Yoshida S."/>
            <person name="Sebastian A."/>
            <person name="Hirose S."/>
            <person name="Hara E."/>
            <person name="Tamaki H."/>
            <person name="Soulier N.T."/>
            <person name="Albert I."/>
            <person name="Hanada S."/>
            <person name="Bryant D.A."/>
            <person name="Tank M."/>
        </authorList>
    </citation>
    <scope>NUCLEOTIDE SEQUENCE</scope>
    <source>
        <strain evidence="2">MS-P2</strain>
    </source>
</reference>
<keyword evidence="3" id="KW-1185">Reference proteome</keyword>
<dbReference type="PANTHER" id="PTHR42103:SF2">
    <property type="entry name" value="AB HYDROLASE-1 DOMAIN-CONTAINING PROTEIN"/>
    <property type="match status" value="1"/>
</dbReference>
<sequence>MPEVMFQGPDGRLEARYHHAKQPGAPIALVLHPHPLHGGTMNNRVVYTLYGVFQRLGFSVMRVNLRGVGKSQGRYDGGVGELADAAGALDWMQAINPNSGPVWVAGYQWGAWLGMQLLMRRPEVRGFISVTPPANHLDFGFLAPCPQSGLIVQGGRDEIVPEPAVAKLVAKLNSQKGIRIDYRVFEDCDHFFVDHCDRLAEAAEEHLTLALGRDERLKLAAD</sequence>
<feature type="domain" description="Xaa-Pro dipeptidyl-peptidase-like" evidence="1">
    <location>
        <begin position="22"/>
        <end position="123"/>
    </location>
</feature>
<dbReference type="PANTHER" id="PTHR42103">
    <property type="entry name" value="ALPHA/BETA-HYDROLASES SUPERFAMILY PROTEIN"/>
    <property type="match status" value="1"/>
</dbReference>
<dbReference type="GO" id="GO:0016787">
    <property type="term" value="F:hydrolase activity"/>
    <property type="evidence" value="ECO:0007669"/>
    <property type="project" value="UniProtKB-KW"/>
</dbReference>